<dbReference type="Proteomes" id="UP000294881">
    <property type="component" value="Unassembled WGS sequence"/>
</dbReference>
<protein>
    <submittedName>
        <fullName evidence="1">Uncharacterized protein</fullName>
    </submittedName>
</protein>
<reference evidence="1 2" key="1">
    <citation type="submission" date="2019-03" db="EMBL/GenBank/DDBJ databases">
        <title>Genomic Encyclopedia of Type Strains, Phase IV (KMG-IV): sequencing the most valuable type-strain genomes for metagenomic binning, comparative biology and taxonomic classification.</title>
        <authorList>
            <person name="Goeker M."/>
        </authorList>
    </citation>
    <scope>NUCLEOTIDE SEQUENCE [LARGE SCALE GENOMIC DNA]</scope>
    <source>
        <strain evidence="1 2">DSM 22958</strain>
    </source>
</reference>
<evidence type="ECO:0000313" key="1">
    <source>
        <dbReference type="EMBL" id="TCO08966.1"/>
    </source>
</evidence>
<proteinExistence type="predicted"/>
<organism evidence="1 2">
    <name type="scientific">Camelimonas lactis</name>
    <dbReference type="NCBI Taxonomy" id="659006"/>
    <lineage>
        <taxon>Bacteria</taxon>
        <taxon>Pseudomonadati</taxon>
        <taxon>Pseudomonadota</taxon>
        <taxon>Alphaproteobacteria</taxon>
        <taxon>Hyphomicrobiales</taxon>
        <taxon>Chelatococcaceae</taxon>
        <taxon>Camelimonas</taxon>
    </lineage>
</organism>
<accession>A0A4R2GL47</accession>
<comment type="caution">
    <text evidence="1">The sequence shown here is derived from an EMBL/GenBank/DDBJ whole genome shotgun (WGS) entry which is preliminary data.</text>
</comment>
<sequence>MLPGFFMFQNTGNLNDACRGGSGEAPNMDQACGCCSGAADELQRRGFCYRTVKGGRDWCRYGK</sequence>
<keyword evidence="2" id="KW-1185">Reference proteome</keyword>
<dbReference type="AlphaFoldDB" id="A0A4R2GL47"/>
<name>A0A4R2GL47_9HYPH</name>
<dbReference type="EMBL" id="SLWL01000020">
    <property type="protein sequence ID" value="TCO08966.1"/>
    <property type="molecule type" value="Genomic_DNA"/>
</dbReference>
<gene>
    <name evidence="1" type="ORF">EV666_12037</name>
</gene>
<evidence type="ECO:0000313" key="2">
    <source>
        <dbReference type="Proteomes" id="UP000294881"/>
    </source>
</evidence>